<organism evidence="2 3">
    <name type="scientific">Zophobas morio</name>
    <dbReference type="NCBI Taxonomy" id="2755281"/>
    <lineage>
        <taxon>Eukaryota</taxon>
        <taxon>Metazoa</taxon>
        <taxon>Ecdysozoa</taxon>
        <taxon>Arthropoda</taxon>
        <taxon>Hexapoda</taxon>
        <taxon>Insecta</taxon>
        <taxon>Pterygota</taxon>
        <taxon>Neoptera</taxon>
        <taxon>Endopterygota</taxon>
        <taxon>Coleoptera</taxon>
        <taxon>Polyphaga</taxon>
        <taxon>Cucujiformia</taxon>
        <taxon>Tenebrionidae</taxon>
        <taxon>Zophobas</taxon>
    </lineage>
</organism>
<reference evidence="2" key="1">
    <citation type="journal article" date="2023" name="G3 (Bethesda)">
        <title>Whole genome assemblies of Zophobas morio and Tenebrio molitor.</title>
        <authorList>
            <person name="Kaur S."/>
            <person name="Stinson S.A."/>
            <person name="diCenzo G.C."/>
        </authorList>
    </citation>
    <scope>NUCLEOTIDE SEQUENCE</scope>
    <source>
        <strain evidence="2">QUZm001</strain>
    </source>
</reference>
<evidence type="ECO:0000256" key="1">
    <source>
        <dbReference type="SAM" id="SignalP"/>
    </source>
</evidence>
<proteinExistence type="predicted"/>
<evidence type="ECO:0000313" key="2">
    <source>
        <dbReference type="EMBL" id="KAJ3654593.1"/>
    </source>
</evidence>
<dbReference type="Proteomes" id="UP001168821">
    <property type="component" value="Unassembled WGS sequence"/>
</dbReference>
<sequence>MKQTKFLAIFFLVAAVLIKPSDCGIFGLGALPLCLAGCEAARGLCIAAITAPSGGAAFIAALGACNAVHTGCVAGCYAFAASPA</sequence>
<protein>
    <submittedName>
        <fullName evidence="2">Uncharacterized protein</fullName>
    </submittedName>
</protein>
<feature type="chain" id="PRO_5041358042" evidence="1">
    <location>
        <begin position="24"/>
        <end position="84"/>
    </location>
</feature>
<feature type="signal peptide" evidence="1">
    <location>
        <begin position="1"/>
        <end position="23"/>
    </location>
</feature>
<gene>
    <name evidence="2" type="ORF">Zmor_013769</name>
</gene>
<dbReference type="EMBL" id="JALNTZ010000004">
    <property type="protein sequence ID" value="KAJ3654593.1"/>
    <property type="molecule type" value="Genomic_DNA"/>
</dbReference>
<accession>A0AA38MFP0</accession>
<evidence type="ECO:0000313" key="3">
    <source>
        <dbReference type="Proteomes" id="UP001168821"/>
    </source>
</evidence>
<keyword evidence="1" id="KW-0732">Signal</keyword>
<comment type="caution">
    <text evidence="2">The sequence shown here is derived from an EMBL/GenBank/DDBJ whole genome shotgun (WGS) entry which is preliminary data.</text>
</comment>
<dbReference type="AlphaFoldDB" id="A0AA38MFP0"/>
<name>A0AA38MFP0_9CUCU</name>
<keyword evidence="3" id="KW-1185">Reference proteome</keyword>